<sequence>MPFKCYGPIINRYRLCIIAEDETDACNVILRDMAVKRIVGVTATKLKAEMDKDKPESKDLPDKIKNIEYTLVIDIHKDNILSDNNIYYVDDICDFKSTNEVSNSNFSKAEQYSLSVNEESSLYT</sequence>
<comment type="caution">
    <text evidence="1">The sequence shown here is derived from an EMBL/GenBank/DDBJ whole genome shotgun (WGS) entry which is preliminary data.</text>
</comment>
<accession>A0AAD8M1T8</accession>
<dbReference type="AlphaFoldDB" id="A0AAD8M1T8"/>
<dbReference type="SUPFAM" id="SSF50249">
    <property type="entry name" value="Nucleic acid-binding proteins"/>
    <property type="match status" value="1"/>
</dbReference>
<dbReference type="EMBL" id="JAUIZM010000011">
    <property type="protein sequence ID" value="KAK1356328.1"/>
    <property type="molecule type" value="Genomic_DNA"/>
</dbReference>
<dbReference type="Gene3D" id="2.40.50.140">
    <property type="entry name" value="Nucleic acid-binding proteins"/>
    <property type="match status" value="1"/>
</dbReference>
<dbReference type="Proteomes" id="UP001237642">
    <property type="component" value="Unassembled WGS sequence"/>
</dbReference>
<keyword evidence="2" id="KW-1185">Reference proteome</keyword>
<proteinExistence type="predicted"/>
<dbReference type="InterPro" id="IPR012340">
    <property type="entry name" value="NA-bd_OB-fold"/>
</dbReference>
<evidence type="ECO:0000313" key="1">
    <source>
        <dbReference type="EMBL" id="KAK1356328.1"/>
    </source>
</evidence>
<evidence type="ECO:0000313" key="2">
    <source>
        <dbReference type="Proteomes" id="UP001237642"/>
    </source>
</evidence>
<gene>
    <name evidence="1" type="ORF">POM88_049584</name>
</gene>
<organism evidence="1 2">
    <name type="scientific">Heracleum sosnowskyi</name>
    <dbReference type="NCBI Taxonomy" id="360622"/>
    <lineage>
        <taxon>Eukaryota</taxon>
        <taxon>Viridiplantae</taxon>
        <taxon>Streptophyta</taxon>
        <taxon>Embryophyta</taxon>
        <taxon>Tracheophyta</taxon>
        <taxon>Spermatophyta</taxon>
        <taxon>Magnoliopsida</taxon>
        <taxon>eudicotyledons</taxon>
        <taxon>Gunneridae</taxon>
        <taxon>Pentapetalae</taxon>
        <taxon>asterids</taxon>
        <taxon>campanulids</taxon>
        <taxon>Apiales</taxon>
        <taxon>Apiaceae</taxon>
        <taxon>Apioideae</taxon>
        <taxon>apioid superclade</taxon>
        <taxon>Tordylieae</taxon>
        <taxon>Tordyliinae</taxon>
        <taxon>Heracleum</taxon>
    </lineage>
</organism>
<reference evidence="1" key="1">
    <citation type="submission" date="2023-02" db="EMBL/GenBank/DDBJ databases">
        <title>Genome of toxic invasive species Heracleum sosnowskyi carries increased number of genes despite the absence of recent whole-genome duplications.</title>
        <authorList>
            <person name="Schelkunov M."/>
            <person name="Shtratnikova V."/>
            <person name="Makarenko M."/>
            <person name="Klepikova A."/>
            <person name="Omelchenko D."/>
            <person name="Novikova G."/>
            <person name="Obukhova E."/>
            <person name="Bogdanov V."/>
            <person name="Penin A."/>
            <person name="Logacheva M."/>
        </authorList>
    </citation>
    <scope>NUCLEOTIDE SEQUENCE</scope>
    <source>
        <strain evidence="1">Hsosn_3</strain>
        <tissue evidence="1">Leaf</tissue>
    </source>
</reference>
<protein>
    <submittedName>
        <fullName evidence="1">Uncharacterized protein</fullName>
    </submittedName>
</protein>
<name>A0AAD8M1T8_9APIA</name>
<reference evidence="1" key="2">
    <citation type="submission" date="2023-05" db="EMBL/GenBank/DDBJ databases">
        <authorList>
            <person name="Schelkunov M.I."/>
        </authorList>
    </citation>
    <scope>NUCLEOTIDE SEQUENCE</scope>
    <source>
        <strain evidence="1">Hsosn_3</strain>
        <tissue evidence="1">Leaf</tissue>
    </source>
</reference>